<feature type="region of interest" description="Disordered" evidence="1">
    <location>
        <begin position="477"/>
        <end position="503"/>
    </location>
</feature>
<comment type="caution">
    <text evidence="3">The sequence shown here is derived from an EMBL/GenBank/DDBJ whole genome shotgun (WGS) entry which is preliminary data.</text>
</comment>
<evidence type="ECO:0000313" key="4">
    <source>
        <dbReference type="Proteomes" id="UP001175000"/>
    </source>
</evidence>
<dbReference type="SUPFAM" id="SSF89372">
    <property type="entry name" value="Fucose-specific lectin"/>
    <property type="match status" value="1"/>
</dbReference>
<evidence type="ECO:0000313" key="3">
    <source>
        <dbReference type="EMBL" id="KAK0620560.1"/>
    </source>
</evidence>
<evidence type="ECO:0008006" key="5">
    <source>
        <dbReference type="Google" id="ProtNLM"/>
    </source>
</evidence>
<name>A0AA39WS31_9PEZI</name>
<protein>
    <recommendedName>
        <fullName evidence="5">Fucose-specific lectin</fullName>
    </recommendedName>
</protein>
<proteinExistence type="predicted"/>
<dbReference type="Proteomes" id="UP001175000">
    <property type="component" value="Unassembled WGS sequence"/>
</dbReference>
<sequence>MARVRQTTLSYSNLEVVDGFRPLSYDDKEVKVIERYSTAPALAPSPTDDKCFDPRYSKTPPEVFVTDNKEQSKDGSLRPSRVCGFDRRRFLVLAGGIAIIVIAVVGTAIGVVFASRASKSTIPASLESGNSTIPSFPSAPTTSPLAIQDQSITSLHWVEADGTSQYRVYYQPTNQTSILESSWNSDTQSWSVNTIANGSIQTIRPNTPLAASAGFPNTDPQFALVTNLYFLQSTGTMVEWQAPLHGRTGVWGNENASGLFTASPTSLLAAYWHQDLLAKNQTLVTFFQPDPESLTIAWCFQQREFPDPWKSTRRLPSSGISPGSPLAAAPAGDGRDLRVYLSGADAFMKQHSYNIESDKFGPAINTPFSLPPGTPLAVITEDNRNFFSQNNRPECTRPEVSNAFLTHLILFATPDRKSLMLASWNCSSGFLVVQDRIGHLLREGRTYMGLSSTGGWDGSSVGQRVYVLFDEGRGKGPEVEEWEVPGSGGGGDSGRRNTGGLVQGGKWRLLGGVPVGES</sequence>
<reference evidence="3" key="1">
    <citation type="submission" date="2023-06" db="EMBL/GenBank/DDBJ databases">
        <title>Genome-scale phylogeny and comparative genomics of the fungal order Sordariales.</title>
        <authorList>
            <consortium name="Lawrence Berkeley National Laboratory"/>
            <person name="Hensen N."/>
            <person name="Bonometti L."/>
            <person name="Westerberg I."/>
            <person name="Brannstrom I.O."/>
            <person name="Guillou S."/>
            <person name="Cros-Aarteil S."/>
            <person name="Calhoun S."/>
            <person name="Haridas S."/>
            <person name="Kuo A."/>
            <person name="Mondo S."/>
            <person name="Pangilinan J."/>
            <person name="Riley R."/>
            <person name="Labutti K."/>
            <person name="Andreopoulos B."/>
            <person name="Lipzen A."/>
            <person name="Chen C."/>
            <person name="Yanf M."/>
            <person name="Daum C."/>
            <person name="Ng V."/>
            <person name="Clum A."/>
            <person name="Steindorff A."/>
            <person name="Ohm R."/>
            <person name="Martin F."/>
            <person name="Silar P."/>
            <person name="Natvig D."/>
            <person name="Lalanne C."/>
            <person name="Gautier V."/>
            <person name="Ament-Velasquez S.L."/>
            <person name="Kruys A."/>
            <person name="Hutchinson M.I."/>
            <person name="Powell A.J."/>
            <person name="Barry K."/>
            <person name="Miller A.N."/>
            <person name="Grigoriev I.V."/>
            <person name="Debuchy R."/>
            <person name="Gladieux P."/>
            <person name="Thoren M.H."/>
            <person name="Johannesson H."/>
        </authorList>
    </citation>
    <scope>NUCLEOTIDE SEQUENCE</scope>
    <source>
        <strain evidence="3">CBS 606.72</strain>
    </source>
</reference>
<dbReference type="AlphaFoldDB" id="A0AA39WS31"/>
<evidence type="ECO:0000256" key="1">
    <source>
        <dbReference type="SAM" id="MobiDB-lite"/>
    </source>
</evidence>
<keyword evidence="2" id="KW-0812">Transmembrane</keyword>
<keyword evidence="2" id="KW-0472">Membrane</keyword>
<feature type="transmembrane region" description="Helical" evidence="2">
    <location>
        <begin position="90"/>
        <end position="114"/>
    </location>
</feature>
<keyword evidence="2" id="KW-1133">Transmembrane helix</keyword>
<dbReference type="Gene3D" id="2.120.10.70">
    <property type="entry name" value="Fucose-specific lectin"/>
    <property type="match status" value="1"/>
</dbReference>
<keyword evidence="4" id="KW-1185">Reference proteome</keyword>
<evidence type="ECO:0000256" key="2">
    <source>
        <dbReference type="SAM" id="Phobius"/>
    </source>
</evidence>
<accession>A0AA39WS31</accession>
<organism evidence="3 4">
    <name type="scientific">Immersiella caudata</name>
    <dbReference type="NCBI Taxonomy" id="314043"/>
    <lineage>
        <taxon>Eukaryota</taxon>
        <taxon>Fungi</taxon>
        <taxon>Dikarya</taxon>
        <taxon>Ascomycota</taxon>
        <taxon>Pezizomycotina</taxon>
        <taxon>Sordariomycetes</taxon>
        <taxon>Sordariomycetidae</taxon>
        <taxon>Sordariales</taxon>
        <taxon>Lasiosphaeriaceae</taxon>
        <taxon>Immersiella</taxon>
    </lineage>
</organism>
<gene>
    <name evidence="3" type="ORF">B0T14DRAFT_604130</name>
</gene>
<dbReference type="EMBL" id="JAULSU010000004">
    <property type="protein sequence ID" value="KAK0620560.1"/>
    <property type="molecule type" value="Genomic_DNA"/>
</dbReference>